<reference evidence="1" key="1">
    <citation type="journal article" date="2019" name="Sci. Rep.">
        <title>Draft genome of Tanacetum cinerariifolium, the natural source of mosquito coil.</title>
        <authorList>
            <person name="Yamashiro T."/>
            <person name="Shiraishi A."/>
            <person name="Satake H."/>
            <person name="Nakayama K."/>
        </authorList>
    </citation>
    <scope>NUCLEOTIDE SEQUENCE</scope>
</reference>
<protein>
    <submittedName>
        <fullName evidence="1">Uncharacterized protein</fullName>
    </submittedName>
</protein>
<proteinExistence type="predicted"/>
<organism evidence="1">
    <name type="scientific">Tanacetum cinerariifolium</name>
    <name type="common">Dalmatian daisy</name>
    <name type="synonym">Chrysanthemum cinerariifolium</name>
    <dbReference type="NCBI Taxonomy" id="118510"/>
    <lineage>
        <taxon>Eukaryota</taxon>
        <taxon>Viridiplantae</taxon>
        <taxon>Streptophyta</taxon>
        <taxon>Embryophyta</taxon>
        <taxon>Tracheophyta</taxon>
        <taxon>Spermatophyta</taxon>
        <taxon>Magnoliopsida</taxon>
        <taxon>eudicotyledons</taxon>
        <taxon>Gunneridae</taxon>
        <taxon>Pentapetalae</taxon>
        <taxon>asterids</taxon>
        <taxon>campanulids</taxon>
        <taxon>Asterales</taxon>
        <taxon>Asteraceae</taxon>
        <taxon>Asteroideae</taxon>
        <taxon>Anthemideae</taxon>
        <taxon>Anthemidinae</taxon>
        <taxon>Tanacetum</taxon>
    </lineage>
</organism>
<name>A0A6L2JUU1_TANCI</name>
<comment type="caution">
    <text evidence="1">The sequence shown here is derived from an EMBL/GenBank/DDBJ whole genome shotgun (WGS) entry which is preliminary data.</text>
</comment>
<dbReference type="AlphaFoldDB" id="A0A6L2JUU1"/>
<gene>
    <name evidence="1" type="ORF">Tci_012856</name>
</gene>
<accession>A0A6L2JUU1</accession>
<dbReference type="EMBL" id="BKCJ010001362">
    <property type="protein sequence ID" value="GEU40878.1"/>
    <property type="molecule type" value="Genomic_DNA"/>
</dbReference>
<sequence length="477" mass="53803">MGGSYRIRLVFQQMSRGQTDHHSVCYCVLLGMHPFGYQRHGSWYFVEKRSRCKNNFSIVNVKGLLGWHMNWVYVNVDEDILSLQLVRWSNNVNRDSEDPLPIPPGLELDLYNLLHYFTIFGRQTLEDILSMLVASDDGGVLEHSKSVIPFTSLNVVKRLVPPLFVPRGDVPPGDHEIEDVDDKVPMDDCLTRKRTHYDDAGKTIDVVVDVASGSRSSKNKKTKKIVSDAFGASWSWVKAGDQSGLRDQVMQGVPLGRQGGGSRVFSSASKGDVPVTPEDHALLFQTGLRASDDYTMVGCAMTYLYLVDIVHEYDYLRTSEAEVAQRHNEEVAGLRRRIAKRGGEIKHANDNLADFVRVQKRAMYLGAHNLYVNIHEKFFEVPEADLKLDGNVAVKVVDEVAVLSMQSGGWQKNDVELRFPTDHVFLDEYMGVWFRSEVSEALEVRSMGISFRTELQEKITSHRLVIEHLEKVGATSG</sequence>
<evidence type="ECO:0000313" key="1">
    <source>
        <dbReference type="EMBL" id="GEU40878.1"/>
    </source>
</evidence>